<dbReference type="EMBL" id="BGPR01021311">
    <property type="protein sequence ID" value="GBN86482.1"/>
    <property type="molecule type" value="Genomic_DNA"/>
</dbReference>
<comment type="caution">
    <text evidence="1">The sequence shown here is derived from an EMBL/GenBank/DDBJ whole genome shotgun (WGS) entry which is preliminary data.</text>
</comment>
<name>A0A4Y2SE28_ARAVE</name>
<accession>A0A4Y2SE28</accession>
<protein>
    <submittedName>
        <fullName evidence="1">Uncharacterized protein</fullName>
    </submittedName>
</protein>
<dbReference type="AlphaFoldDB" id="A0A4Y2SE28"/>
<gene>
    <name evidence="1" type="ORF">AVEN_229253_1</name>
</gene>
<proteinExistence type="predicted"/>
<evidence type="ECO:0000313" key="1">
    <source>
        <dbReference type="EMBL" id="GBN86482.1"/>
    </source>
</evidence>
<evidence type="ECO:0000313" key="2">
    <source>
        <dbReference type="Proteomes" id="UP000499080"/>
    </source>
</evidence>
<sequence length="88" mass="10117">MLSYKPVRRCSYYKATTDEHNLNNLRYAPFLKSSTKIKDDLSSFPPTSNRLLAMRFCIGTFNGTSTRGASLEEEELGLDQIREKHNEI</sequence>
<keyword evidence="2" id="KW-1185">Reference proteome</keyword>
<reference evidence="1 2" key="1">
    <citation type="journal article" date="2019" name="Sci. Rep.">
        <title>Orb-weaving spider Araneus ventricosus genome elucidates the spidroin gene catalogue.</title>
        <authorList>
            <person name="Kono N."/>
            <person name="Nakamura H."/>
            <person name="Ohtoshi R."/>
            <person name="Moran D.A.P."/>
            <person name="Shinohara A."/>
            <person name="Yoshida Y."/>
            <person name="Fujiwara M."/>
            <person name="Mori M."/>
            <person name="Tomita M."/>
            <person name="Arakawa K."/>
        </authorList>
    </citation>
    <scope>NUCLEOTIDE SEQUENCE [LARGE SCALE GENOMIC DNA]</scope>
</reference>
<dbReference type="OrthoDB" id="6781249at2759"/>
<organism evidence="1 2">
    <name type="scientific">Araneus ventricosus</name>
    <name type="common">Orbweaver spider</name>
    <name type="synonym">Epeira ventricosa</name>
    <dbReference type="NCBI Taxonomy" id="182803"/>
    <lineage>
        <taxon>Eukaryota</taxon>
        <taxon>Metazoa</taxon>
        <taxon>Ecdysozoa</taxon>
        <taxon>Arthropoda</taxon>
        <taxon>Chelicerata</taxon>
        <taxon>Arachnida</taxon>
        <taxon>Araneae</taxon>
        <taxon>Araneomorphae</taxon>
        <taxon>Entelegynae</taxon>
        <taxon>Araneoidea</taxon>
        <taxon>Araneidae</taxon>
        <taxon>Araneus</taxon>
    </lineage>
</organism>
<dbReference type="Proteomes" id="UP000499080">
    <property type="component" value="Unassembled WGS sequence"/>
</dbReference>